<protein>
    <recommendedName>
        <fullName evidence="6">Secreted protein</fullName>
    </recommendedName>
</protein>
<evidence type="ECO:0008006" key="6">
    <source>
        <dbReference type="Google" id="ProtNLM"/>
    </source>
</evidence>
<feature type="signal peptide" evidence="2">
    <location>
        <begin position="1"/>
        <end position="21"/>
    </location>
</feature>
<dbReference type="NCBIfam" id="NF041599">
    <property type="entry name" value="reg_PtrA_PA2808"/>
    <property type="match status" value="1"/>
</dbReference>
<evidence type="ECO:0000256" key="2">
    <source>
        <dbReference type="SAM" id="SignalP"/>
    </source>
</evidence>
<name>A0A5E6PIC5_PSEFL</name>
<evidence type="ECO:0000313" key="5">
    <source>
        <dbReference type="Proteomes" id="UP000326595"/>
    </source>
</evidence>
<accession>A0A5E6PIC5</accession>
<evidence type="ECO:0000313" key="4">
    <source>
        <dbReference type="EMBL" id="VVM42427.1"/>
    </source>
</evidence>
<feature type="region of interest" description="Disordered" evidence="1">
    <location>
        <begin position="36"/>
        <end position="80"/>
    </location>
</feature>
<dbReference type="EMBL" id="CABVHG010000002">
    <property type="protein sequence ID" value="VVM42427.1"/>
    <property type="molecule type" value="Genomic_DNA"/>
</dbReference>
<feature type="chain" id="PRO_5022724325" description="Secreted protein" evidence="2">
    <location>
        <begin position="22"/>
        <end position="80"/>
    </location>
</feature>
<gene>
    <name evidence="4" type="ORF">PS652_00335</name>
    <name evidence="3" type="ORF">PS652_02225</name>
</gene>
<keyword evidence="2" id="KW-0732">Signal</keyword>
<dbReference type="EMBL" id="OZ024668">
    <property type="protein sequence ID" value="CAK9889396.1"/>
    <property type="molecule type" value="Genomic_DNA"/>
</dbReference>
<proteinExistence type="predicted"/>
<organism evidence="4">
    <name type="scientific">Pseudomonas fluorescens</name>
    <dbReference type="NCBI Taxonomy" id="294"/>
    <lineage>
        <taxon>Bacteria</taxon>
        <taxon>Pseudomonadati</taxon>
        <taxon>Pseudomonadota</taxon>
        <taxon>Gammaproteobacteria</taxon>
        <taxon>Pseudomonadales</taxon>
        <taxon>Pseudomonadaceae</taxon>
        <taxon>Pseudomonas</taxon>
    </lineage>
</organism>
<dbReference type="AlphaFoldDB" id="A0A5E6PIC5"/>
<reference evidence="4" key="1">
    <citation type="submission" date="2019-09" db="EMBL/GenBank/DDBJ databases">
        <authorList>
            <person name="Chandra G."/>
            <person name="Truman W A."/>
        </authorList>
    </citation>
    <scope>NUCLEOTIDE SEQUENCE [LARGE SCALE GENOMIC DNA]</scope>
    <source>
        <strain evidence="4">PS652</strain>
    </source>
</reference>
<sequence precursor="true">MKSILTLGALFVLAIPSIAFAEGGSDRLIERMTLRTQAQSSDQENAEENIGNTVKSKDENAGKELRSTVKSKDGARSKSG</sequence>
<reference evidence="3 5" key="2">
    <citation type="submission" date="2024-03" db="EMBL/GenBank/DDBJ databases">
        <authorList>
            <person name="Alaster D. Moffat"/>
            <person name="Govind Chandra"/>
            <person name="Andrew W. Truman"/>
        </authorList>
    </citation>
    <scope>NUCLEOTIDE SEQUENCE [LARGE SCALE GENOMIC DNA]</scope>
    <source>
        <strain evidence="3">PS652</strain>
    </source>
</reference>
<dbReference type="RefSeq" id="WP_038995351.1">
    <property type="nucleotide sequence ID" value="NZ_OZ024668.1"/>
</dbReference>
<feature type="compositionally biased region" description="Basic and acidic residues" evidence="1">
    <location>
        <begin position="55"/>
        <end position="80"/>
    </location>
</feature>
<evidence type="ECO:0000256" key="1">
    <source>
        <dbReference type="SAM" id="MobiDB-lite"/>
    </source>
</evidence>
<dbReference type="Proteomes" id="UP000326595">
    <property type="component" value="Chromosome"/>
</dbReference>
<evidence type="ECO:0000313" key="3">
    <source>
        <dbReference type="EMBL" id="CAK9889396.1"/>
    </source>
</evidence>